<evidence type="ECO:0000256" key="1">
    <source>
        <dbReference type="SAM" id="Phobius"/>
    </source>
</evidence>
<feature type="signal peptide" evidence="2">
    <location>
        <begin position="1"/>
        <end position="21"/>
    </location>
</feature>
<dbReference type="STRING" id="1798475.A2837_01135"/>
<dbReference type="EMBL" id="MFKO01000002">
    <property type="protein sequence ID" value="OGG41801.1"/>
    <property type="molecule type" value="Genomic_DNA"/>
</dbReference>
<keyword evidence="2" id="KW-0732">Signal</keyword>
<evidence type="ECO:0000313" key="3">
    <source>
        <dbReference type="EMBL" id="OGG41801.1"/>
    </source>
</evidence>
<dbReference type="Proteomes" id="UP000176322">
    <property type="component" value="Unassembled WGS sequence"/>
</dbReference>
<proteinExistence type="predicted"/>
<sequence>MRALLSFGFASLLLSPFFALAQIAEITPEELYAGGPEAPTILSSTHPDPDRWYKSGPVEFSWDLPSDITAIAADIFISSGREPMQPYRPAVDTLSFTAEDLSEGINYLVVQFRNFDKWGMIAERTIKIDDTAPSVPVIDVSQFDKEGGMLVKLTASDQLSGLSHFELAFGDRQSKRLDVAEASRGHLLTLTPGQSSRLQVTAYDQAGNSSEASLIVWPTSYNASSIAATMADEPASFLVTLLTFLLTLMFGYLIYERLRYARALAALRKETADVHNQMIRIFTALREEIYDQIRGISKKSRLSKGEKQAVDGLNQALAVSESLLEKEVKDVKKLLAP</sequence>
<gene>
    <name evidence="3" type="ORF">A2837_01135</name>
</gene>
<name>A0A1F6BY13_9BACT</name>
<keyword evidence="1" id="KW-0812">Transmembrane</keyword>
<accession>A0A1F6BY13</accession>
<feature type="chain" id="PRO_5009523180" evidence="2">
    <location>
        <begin position="22"/>
        <end position="337"/>
    </location>
</feature>
<feature type="transmembrane region" description="Helical" evidence="1">
    <location>
        <begin position="235"/>
        <end position="255"/>
    </location>
</feature>
<reference evidence="3 4" key="1">
    <citation type="journal article" date="2016" name="Nat. Commun.">
        <title>Thousands of microbial genomes shed light on interconnected biogeochemical processes in an aquifer system.</title>
        <authorList>
            <person name="Anantharaman K."/>
            <person name="Brown C.T."/>
            <person name="Hug L.A."/>
            <person name="Sharon I."/>
            <person name="Castelle C.J."/>
            <person name="Probst A.J."/>
            <person name="Thomas B.C."/>
            <person name="Singh A."/>
            <person name="Wilkins M.J."/>
            <person name="Karaoz U."/>
            <person name="Brodie E.L."/>
            <person name="Williams K.H."/>
            <person name="Hubbard S.S."/>
            <person name="Banfield J.F."/>
        </authorList>
    </citation>
    <scope>NUCLEOTIDE SEQUENCE [LARGE SCALE GENOMIC DNA]</scope>
</reference>
<organism evidence="3 4">
    <name type="scientific">Candidatus Kaiserbacteria bacterium RIFCSPHIGHO2_01_FULL_46_22</name>
    <dbReference type="NCBI Taxonomy" id="1798475"/>
    <lineage>
        <taxon>Bacteria</taxon>
        <taxon>Candidatus Kaiseribacteriota</taxon>
    </lineage>
</organism>
<keyword evidence="1" id="KW-0472">Membrane</keyword>
<keyword evidence="1" id="KW-1133">Transmembrane helix</keyword>
<comment type="caution">
    <text evidence="3">The sequence shown here is derived from an EMBL/GenBank/DDBJ whole genome shotgun (WGS) entry which is preliminary data.</text>
</comment>
<evidence type="ECO:0000256" key="2">
    <source>
        <dbReference type="SAM" id="SignalP"/>
    </source>
</evidence>
<protein>
    <submittedName>
        <fullName evidence="3">Uncharacterized protein</fullName>
    </submittedName>
</protein>
<evidence type="ECO:0000313" key="4">
    <source>
        <dbReference type="Proteomes" id="UP000176322"/>
    </source>
</evidence>
<dbReference type="AlphaFoldDB" id="A0A1F6BY13"/>